<dbReference type="Proteomes" id="UP000182057">
    <property type="component" value="Unassembled WGS sequence"/>
</dbReference>
<organism evidence="7 8">
    <name type="scientific">Tannerella forsythia</name>
    <name type="common">Bacteroides forsythus</name>
    <dbReference type="NCBI Taxonomy" id="28112"/>
    <lineage>
        <taxon>Bacteria</taxon>
        <taxon>Pseudomonadati</taxon>
        <taxon>Bacteroidota</taxon>
        <taxon>Bacteroidia</taxon>
        <taxon>Bacteroidales</taxon>
        <taxon>Tannerellaceae</taxon>
        <taxon>Tannerella</taxon>
    </lineage>
</organism>
<evidence type="ECO:0000256" key="6">
    <source>
        <dbReference type="RuleBase" id="RU004466"/>
    </source>
</evidence>
<dbReference type="Pfam" id="PF00348">
    <property type="entry name" value="polyprenyl_synt"/>
    <property type="match status" value="1"/>
</dbReference>
<evidence type="ECO:0000256" key="5">
    <source>
        <dbReference type="ARBA" id="ARBA00022842"/>
    </source>
</evidence>
<dbReference type="PROSITE" id="PS00444">
    <property type="entry name" value="POLYPRENYL_SYNTHASE_2"/>
    <property type="match status" value="1"/>
</dbReference>
<comment type="similarity">
    <text evidence="2 6">Belongs to the FPP/GGPP synthase family.</text>
</comment>
<protein>
    <submittedName>
        <fullName evidence="7">(2E,6E)-farnesyl diphosphate synthase</fullName>
        <ecNumber evidence="7">2.5.1.10</ecNumber>
    </submittedName>
</protein>
<comment type="cofactor">
    <cofactor evidence="1">
        <name>Mg(2+)</name>
        <dbReference type="ChEBI" id="CHEBI:18420"/>
    </cofactor>
</comment>
<dbReference type="RefSeq" id="WP_074449636.1">
    <property type="nucleotide sequence ID" value="NZ_FMMM01000031.1"/>
</dbReference>
<gene>
    <name evidence="7" type="ORF">TFUB20_00917</name>
</gene>
<accession>A0A1D3UIR3</accession>
<proteinExistence type="inferred from homology"/>
<evidence type="ECO:0000256" key="1">
    <source>
        <dbReference type="ARBA" id="ARBA00001946"/>
    </source>
</evidence>
<sequence length="327" mass="37325">MLSFEDTLPIIEHAVQELRFDDPPQSLFDPIVYTLSLGGKRIRPAFTLMACNLYSSEVEQAIKPALGIEVFHNFTLLHDDLMDEARKRRGQPTVHVKWNRNTAVLSGDAMLITAYRLIGETSSELLKKILDLFTRTALEICEGQQYDMEFESRPDVTEAEYLEMIRLKTAVLLACSLKTGALIGGASEHEADILYRFGIYIGLAFQLQDDLLDVYGSPETFGKNIGGDILCNKKTFLLIHTLASASPEQKEQIVYYQYPDKAACYTADEKIKAITSIYDQLNIRELTQEQMKHYYNLAMDELALLKIPQERLSELHRVCRKLMNREK</sequence>
<name>A0A1D3UIR3_TANFO</name>
<dbReference type="GO" id="GO:0046872">
    <property type="term" value="F:metal ion binding"/>
    <property type="evidence" value="ECO:0007669"/>
    <property type="project" value="UniProtKB-KW"/>
</dbReference>
<dbReference type="AlphaFoldDB" id="A0A1D3UIR3"/>
<dbReference type="EC" id="2.5.1.10" evidence="7"/>
<evidence type="ECO:0000256" key="4">
    <source>
        <dbReference type="ARBA" id="ARBA00022723"/>
    </source>
</evidence>
<dbReference type="PANTHER" id="PTHR12001:SF85">
    <property type="entry name" value="SHORT CHAIN ISOPRENYL DIPHOSPHATE SYNTHASE"/>
    <property type="match status" value="1"/>
</dbReference>
<keyword evidence="5" id="KW-0460">Magnesium</keyword>
<evidence type="ECO:0000313" key="7">
    <source>
        <dbReference type="EMBL" id="SCQ20066.1"/>
    </source>
</evidence>
<dbReference type="InterPro" id="IPR008949">
    <property type="entry name" value="Isoprenoid_synthase_dom_sf"/>
</dbReference>
<dbReference type="CDD" id="cd00685">
    <property type="entry name" value="Trans_IPPS_HT"/>
    <property type="match status" value="1"/>
</dbReference>
<dbReference type="SUPFAM" id="SSF48576">
    <property type="entry name" value="Terpenoid synthases"/>
    <property type="match status" value="1"/>
</dbReference>
<dbReference type="SFLD" id="SFLDS00005">
    <property type="entry name" value="Isoprenoid_Synthase_Type_I"/>
    <property type="match status" value="1"/>
</dbReference>
<dbReference type="PANTHER" id="PTHR12001">
    <property type="entry name" value="GERANYLGERANYL PYROPHOSPHATE SYNTHASE"/>
    <property type="match status" value="1"/>
</dbReference>
<keyword evidence="3 6" id="KW-0808">Transferase</keyword>
<evidence type="ECO:0000313" key="8">
    <source>
        <dbReference type="Proteomes" id="UP000182057"/>
    </source>
</evidence>
<dbReference type="GO" id="GO:0008299">
    <property type="term" value="P:isoprenoid biosynthetic process"/>
    <property type="evidence" value="ECO:0007669"/>
    <property type="project" value="InterPro"/>
</dbReference>
<keyword evidence="4" id="KW-0479">Metal-binding</keyword>
<dbReference type="InterPro" id="IPR033749">
    <property type="entry name" value="Polyprenyl_synt_CS"/>
</dbReference>
<evidence type="ECO:0000256" key="3">
    <source>
        <dbReference type="ARBA" id="ARBA00022679"/>
    </source>
</evidence>
<dbReference type="PROSITE" id="PS00723">
    <property type="entry name" value="POLYPRENYL_SYNTHASE_1"/>
    <property type="match status" value="1"/>
</dbReference>
<dbReference type="EMBL" id="FMMM01000031">
    <property type="protein sequence ID" value="SCQ20066.1"/>
    <property type="molecule type" value="Genomic_DNA"/>
</dbReference>
<evidence type="ECO:0000256" key="2">
    <source>
        <dbReference type="ARBA" id="ARBA00006706"/>
    </source>
</evidence>
<dbReference type="OrthoDB" id="9805316at2"/>
<dbReference type="GO" id="GO:0004337">
    <property type="term" value="F:(2E,6E)-farnesyl diphosphate synthase activity"/>
    <property type="evidence" value="ECO:0007669"/>
    <property type="project" value="UniProtKB-EC"/>
</dbReference>
<dbReference type="Gene3D" id="1.10.600.10">
    <property type="entry name" value="Farnesyl Diphosphate Synthase"/>
    <property type="match status" value="1"/>
</dbReference>
<reference evidence="7 8" key="1">
    <citation type="submission" date="2016-09" db="EMBL/GenBank/DDBJ databases">
        <authorList>
            <person name="Capua I."/>
            <person name="De Benedictis P."/>
            <person name="Joannis T."/>
            <person name="Lombin L.H."/>
            <person name="Cattoli G."/>
        </authorList>
    </citation>
    <scope>NUCLEOTIDE SEQUENCE [LARGE SCALE GENOMIC DNA]</scope>
    <source>
        <strain evidence="7 8">UB20</strain>
    </source>
</reference>
<dbReference type="SFLD" id="SFLDG01017">
    <property type="entry name" value="Polyprenyl_Transferase_Like"/>
    <property type="match status" value="1"/>
</dbReference>
<dbReference type="InterPro" id="IPR000092">
    <property type="entry name" value="Polyprenyl_synt"/>
</dbReference>